<sequence length="146" mass="16648">MRKVLNLAIKGLLIGTFVGLWLSILFSGLATNATHYGSLVTSDFAWKDMLISSILWALLGVWMSIASVIFERVKSLLNATMLHAVVIYFPCIAVAYHEKWMTTETWLPFTVIFVLTYLGIWVGSYTYMKKQIRAMNVKLMSVRKNF</sequence>
<keyword evidence="3" id="KW-1185">Reference proteome</keyword>
<organism evidence="2 3">
    <name type="scientific">Ligilactobacillus agilis DSM 20509</name>
    <dbReference type="NCBI Taxonomy" id="1423718"/>
    <lineage>
        <taxon>Bacteria</taxon>
        <taxon>Bacillati</taxon>
        <taxon>Bacillota</taxon>
        <taxon>Bacilli</taxon>
        <taxon>Lactobacillales</taxon>
        <taxon>Lactobacillaceae</taxon>
        <taxon>Ligilactobacillus</taxon>
    </lineage>
</organism>
<proteinExistence type="predicted"/>
<dbReference type="Pfam" id="PF11457">
    <property type="entry name" value="DUF3021"/>
    <property type="match status" value="1"/>
</dbReference>
<protein>
    <recommendedName>
        <fullName evidence="4">DUF3021 domain-containing protein</fullName>
    </recommendedName>
</protein>
<accession>A0A0R2A9D2</accession>
<evidence type="ECO:0000256" key="1">
    <source>
        <dbReference type="SAM" id="Phobius"/>
    </source>
</evidence>
<evidence type="ECO:0000313" key="3">
    <source>
        <dbReference type="Proteomes" id="UP000051008"/>
    </source>
</evidence>
<dbReference type="AlphaFoldDB" id="A0A0R2A9D2"/>
<reference evidence="2 3" key="1">
    <citation type="journal article" date="2015" name="Genome Announc.">
        <title>Expanding the biotechnology potential of lactobacilli through comparative genomics of 213 strains and associated genera.</title>
        <authorList>
            <person name="Sun Z."/>
            <person name="Harris H.M."/>
            <person name="McCann A."/>
            <person name="Guo C."/>
            <person name="Argimon S."/>
            <person name="Zhang W."/>
            <person name="Yang X."/>
            <person name="Jeffery I.B."/>
            <person name="Cooney J.C."/>
            <person name="Kagawa T.F."/>
            <person name="Liu W."/>
            <person name="Song Y."/>
            <person name="Salvetti E."/>
            <person name="Wrobel A."/>
            <person name="Rasinkangas P."/>
            <person name="Parkhill J."/>
            <person name="Rea M.C."/>
            <person name="O'Sullivan O."/>
            <person name="Ritari J."/>
            <person name="Douillard F.P."/>
            <person name="Paul Ross R."/>
            <person name="Yang R."/>
            <person name="Briner A.E."/>
            <person name="Felis G.E."/>
            <person name="de Vos W.M."/>
            <person name="Barrangou R."/>
            <person name="Klaenhammer T.R."/>
            <person name="Caufield P.W."/>
            <person name="Cui Y."/>
            <person name="Zhang H."/>
            <person name="O'Toole P.W."/>
        </authorList>
    </citation>
    <scope>NUCLEOTIDE SEQUENCE [LARGE SCALE GENOMIC DNA]</scope>
    <source>
        <strain evidence="2 3">DSM 20509</strain>
    </source>
</reference>
<feature type="transmembrane region" description="Helical" evidence="1">
    <location>
        <begin position="50"/>
        <end position="70"/>
    </location>
</feature>
<feature type="transmembrane region" description="Helical" evidence="1">
    <location>
        <begin position="77"/>
        <end position="97"/>
    </location>
</feature>
<keyword evidence="1" id="KW-1133">Transmembrane helix</keyword>
<dbReference type="Proteomes" id="UP000051008">
    <property type="component" value="Unassembled WGS sequence"/>
</dbReference>
<evidence type="ECO:0000313" key="2">
    <source>
        <dbReference type="EMBL" id="KRM63728.1"/>
    </source>
</evidence>
<keyword evidence="1" id="KW-0812">Transmembrane</keyword>
<dbReference type="InterPro" id="IPR021560">
    <property type="entry name" value="DUF3021"/>
</dbReference>
<name>A0A0R2A9D2_9LACO</name>
<dbReference type="EMBL" id="AYYP01000058">
    <property type="protein sequence ID" value="KRM63728.1"/>
    <property type="molecule type" value="Genomic_DNA"/>
</dbReference>
<gene>
    <name evidence="2" type="ORF">FC14_GL000290</name>
</gene>
<comment type="caution">
    <text evidence="2">The sequence shown here is derived from an EMBL/GenBank/DDBJ whole genome shotgun (WGS) entry which is preliminary data.</text>
</comment>
<keyword evidence="1" id="KW-0472">Membrane</keyword>
<dbReference type="OrthoDB" id="2735472at2"/>
<feature type="transmembrane region" description="Helical" evidence="1">
    <location>
        <begin position="12"/>
        <end position="30"/>
    </location>
</feature>
<dbReference type="RefSeq" id="WP_056976968.1">
    <property type="nucleotide sequence ID" value="NZ_AYYP01000058.1"/>
</dbReference>
<feature type="transmembrane region" description="Helical" evidence="1">
    <location>
        <begin position="109"/>
        <end position="128"/>
    </location>
</feature>
<evidence type="ECO:0008006" key="4">
    <source>
        <dbReference type="Google" id="ProtNLM"/>
    </source>
</evidence>
<dbReference type="PATRIC" id="fig|1423718.3.peg.305"/>